<reference evidence="2 3" key="1">
    <citation type="submission" date="2017-11" db="EMBL/GenBank/DDBJ databases">
        <title>Comparitive Functional Genomics of Dry Heat Resistant strains isolated from the Viking Spacecraft.</title>
        <authorList>
            <person name="Seuylemezian A."/>
            <person name="Cooper K."/>
            <person name="Vaishampayan P."/>
        </authorList>
    </citation>
    <scope>NUCLEOTIDE SEQUENCE [LARGE SCALE GENOMIC DNA]</scope>
    <source>
        <strain evidence="2 3">V1-29</strain>
    </source>
</reference>
<evidence type="ECO:0000313" key="3">
    <source>
        <dbReference type="Proteomes" id="UP000234748"/>
    </source>
</evidence>
<feature type="region of interest" description="Disordered" evidence="1">
    <location>
        <begin position="1"/>
        <end position="64"/>
    </location>
</feature>
<gene>
    <name evidence="2" type="ORF">CUU66_13530</name>
</gene>
<evidence type="ECO:0000313" key="2">
    <source>
        <dbReference type="EMBL" id="PLT29335.1"/>
    </source>
</evidence>
<feature type="compositionally biased region" description="Polar residues" evidence="1">
    <location>
        <begin position="41"/>
        <end position="64"/>
    </location>
</feature>
<proteinExistence type="predicted"/>
<evidence type="ECO:0000256" key="1">
    <source>
        <dbReference type="SAM" id="MobiDB-lite"/>
    </source>
</evidence>
<dbReference type="OrthoDB" id="2912400at2"/>
<feature type="compositionally biased region" description="Polar residues" evidence="1">
    <location>
        <begin position="1"/>
        <end position="12"/>
    </location>
</feature>
<protein>
    <submittedName>
        <fullName evidence="2">Uncharacterized protein</fullName>
    </submittedName>
</protein>
<dbReference type="RefSeq" id="WP_101643050.1">
    <property type="nucleotide sequence ID" value="NZ_PGUY01000042.1"/>
</dbReference>
<organism evidence="2 3">
    <name type="scientific">Peribacillus deserti</name>
    <dbReference type="NCBI Taxonomy" id="673318"/>
    <lineage>
        <taxon>Bacteria</taxon>
        <taxon>Bacillati</taxon>
        <taxon>Bacillota</taxon>
        <taxon>Bacilli</taxon>
        <taxon>Bacillales</taxon>
        <taxon>Bacillaceae</taxon>
        <taxon>Peribacillus</taxon>
    </lineage>
</organism>
<name>A0A2N5M4S0_9BACI</name>
<comment type="caution">
    <text evidence="2">The sequence shown here is derived from an EMBL/GenBank/DDBJ whole genome shotgun (WGS) entry which is preliminary data.</text>
</comment>
<dbReference type="AlphaFoldDB" id="A0A2N5M4S0"/>
<sequence>MNKKNQPQSNCVAVSRENQDATPGMDAAATCDNQAEAAKNQAGSSGTGSEFASIQNSTTRKLEP</sequence>
<dbReference type="EMBL" id="PGUY01000042">
    <property type="protein sequence ID" value="PLT29335.1"/>
    <property type="molecule type" value="Genomic_DNA"/>
</dbReference>
<dbReference type="Proteomes" id="UP000234748">
    <property type="component" value="Unassembled WGS sequence"/>
</dbReference>
<keyword evidence="3" id="KW-1185">Reference proteome</keyword>
<accession>A0A2N5M4S0</accession>